<dbReference type="InterPro" id="IPR003439">
    <property type="entry name" value="ABC_transporter-like_ATP-bd"/>
</dbReference>
<evidence type="ECO:0000256" key="7">
    <source>
        <dbReference type="ARBA" id="ARBA00022840"/>
    </source>
</evidence>
<feature type="domain" description="ABC transmembrane type-1" evidence="15">
    <location>
        <begin position="1074"/>
        <end position="1354"/>
    </location>
</feature>
<proteinExistence type="inferred from homology"/>
<feature type="transmembrane region" description="Helical" evidence="13">
    <location>
        <begin position="1211"/>
        <end position="1232"/>
    </location>
</feature>
<keyword evidence="10" id="KW-0325">Glycoprotein</keyword>
<name>A0A1S9R8E7_PENBI</name>
<dbReference type="GO" id="GO:0005524">
    <property type="term" value="F:ATP binding"/>
    <property type="evidence" value="ECO:0007669"/>
    <property type="project" value="UniProtKB-KW"/>
</dbReference>
<evidence type="ECO:0000259" key="14">
    <source>
        <dbReference type="PROSITE" id="PS50893"/>
    </source>
</evidence>
<sequence length="1627" mass="180077">MVATSAYMRVSQSEETCPAKDEEQQDSPFMGVQKSAAPRQYCQPQVLTAISIALFGGACLLFIASLTILAPSDRKCAMQLSSYSPLLEAVEYYEVDWANNFHQESIYRGSPTPELELAWDRLWRKHDINVPLNKLSSLNRSVDANWKQTPVQYGGGAEANVEVFHQLHCLNMIRQYTYLDSYKVPPEGFQKSSEMSRTHVDHCIETLRIHLMCTGDVTPVLVRLDDSKPLGAEADFSTHHKCRRFDKLTEWMEIHAVFYTLLLALKFALFIFWCLPQFLGTKISIASATVGMISTLALLLLSHHTQARSLKPSSLICLYLLGSIIFEIAQVRTLWLFHPRSYSLAATSTAALVVRSVLLMLEAGANRKPLSPQNDRISPENFTGIFSQGTYWWLNALFMSGFRGELSLKDLYPLNEELSTRSLISRGNQRWKEQSTRRLALFRNIISDLRWTVAQAVAPRLCLIGFKFAQPFLINDLINYVSDNGSNELSGVKYGFIGATVLIYIGIAVSTALFKRQAIRMVIMTRGSLVTMIYAKTLRQASGRCPETGSTTLMSTDVDRIVTGLLNLHELWASPVEIVIALVLLSRSVGYPSVAALAVALVSVVGCSYLAPRMRQWQKIWVQAVQERVSFTSVILKELRQIKMFGAESDIGLKIHRLRESELRQSKPYRSMIVGVNVLGALSTAIAPAVTIAVYAATQLKLRLETPSTDVVFTSLSLISLMTNPVVLLSVSWTRFTSAIGCFDRIQEFLCKESQANEDLAGAEWVAPGNISGTKLNLQSVQSQPLICMTDCSFSWDLENPAILNGITLKIQHTSYTAVTGPIGSGKSSLLEAMLGEMHIREGSRSISLVKMAYCKQDPWIFNGTLKANIVGESHADEKWLEEVLHACNLDIEATTLPLGLETVAGSSGAQLSGGQKQRVALARAIYARPSLLVLDDIFGPLDGVTSRIVFQQVLGRAGLARRLGMATILVTTAVQHLKEADCLIVLSKDGRVEADGHFDEMVMKNEYIQSLSRSISSEDNDIEESEELVSRSEDVREVRQKARETAEMETLPHIPRGGGDISLYIYYIRSFGWWAFGLTLVFASLFVFCVSFPQVMLSWWCGSAPQKNYIYLGSYVGVSSIAIIAMGTFIGFFFVWAVPRSAVQLHRIFLETVMRAPWPSVARIDTGNLINRFSQDMSLLDMQLPVAFGITLQNVLTCIAQGALVATASGYMAVVIPFCIVAVWTIQAFYLRTSRQIRLLDLEAKAPLYAQFLGTTEGLTTIRALHWQERFADQNAELLDMSQKPLYIMYSIQQWLQVVFDLLVAGLATVLVTLAVFVTKKTGSGALGVALLNLLSFNSTLTLLVTNWTQLETSLGAIARVKQFVTDPQLQLARSEMACPEDWPWEGRVEFRRVSASYGGHVSTPVLRSVSFSLEGGQKLGICGRTGSGKSSLLACLFSLVTITSGEIYIDGVDISSLPQEKLHSALLPISQIPLVIPGSIRENLALGITSTIDESAMVSALDEVGLWQQIQNHGGLSANIDEIGLSNGQRQILCIVRAILSPGRIIIMDEPTAGFDELTERLATGLLRERLKGRTIISIAHQINTLMDSDLVMVLDHGTVSELGAPQELLRRRGMFWQFYSANTT</sequence>
<feature type="transmembrane region" description="Helical" evidence="13">
    <location>
        <begin position="1299"/>
        <end position="1320"/>
    </location>
</feature>
<feature type="domain" description="ABC transmembrane type-1" evidence="15">
    <location>
        <begin position="461"/>
        <end position="738"/>
    </location>
</feature>
<dbReference type="GO" id="GO:0016887">
    <property type="term" value="F:ATP hydrolysis activity"/>
    <property type="evidence" value="ECO:0007669"/>
    <property type="project" value="InterPro"/>
</dbReference>
<dbReference type="Pfam" id="PF11807">
    <property type="entry name" value="UstYa"/>
    <property type="match status" value="1"/>
</dbReference>
<dbReference type="SUPFAM" id="SSF90123">
    <property type="entry name" value="ABC transporter transmembrane region"/>
    <property type="match status" value="2"/>
</dbReference>
<dbReference type="Gene3D" id="1.20.1560.10">
    <property type="entry name" value="ABC transporter type 1, transmembrane domain"/>
    <property type="match status" value="2"/>
</dbReference>
<reference evidence="17" key="1">
    <citation type="submission" date="2015-09" db="EMBL/GenBank/DDBJ databases">
        <authorList>
            <person name="Fill T.P."/>
            <person name="Baretta J.F."/>
            <person name="de Almeida L.G."/>
            <person name="Rocha M."/>
            <person name="de Souza D.H."/>
            <person name="Malavazi I."/>
            <person name="Cerdeira L.T."/>
            <person name="Hong H."/>
            <person name="Samborskyy M."/>
            <person name="de Vasconcelos A.T."/>
            <person name="Leadlay P."/>
            <person name="Rodrigues-Filho E."/>
        </authorList>
    </citation>
    <scope>NUCLEOTIDE SEQUENCE [LARGE SCALE GENOMIC DNA]</scope>
    <source>
        <strain evidence="17">LaBioMMi 136</strain>
    </source>
</reference>
<dbReference type="PROSITE" id="PS00211">
    <property type="entry name" value="ABC_TRANSPORTER_1"/>
    <property type="match status" value="1"/>
</dbReference>
<comment type="subcellular location">
    <subcellularLocation>
        <location evidence="1">Cell membrane</location>
        <topology evidence="1">Multi-pass membrane protein</topology>
    </subcellularLocation>
</comment>
<accession>A0A1S9R8E7</accession>
<dbReference type="InterPro" id="IPR036640">
    <property type="entry name" value="ABC1_TM_sf"/>
</dbReference>
<evidence type="ECO:0000256" key="5">
    <source>
        <dbReference type="ARBA" id="ARBA00022692"/>
    </source>
</evidence>
<evidence type="ECO:0000256" key="8">
    <source>
        <dbReference type="ARBA" id="ARBA00022989"/>
    </source>
</evidence>
<dbReference type="EMBL" id="LJBN01000238">
    <property type="protein sequence ID" value="OOQ81784.1"/>
    <property type="molecule type" value="Genomic_DNA"/>
</dbReference>
<feature type="transmembrane region" description="Helical" evidence="13">
    <location>
        <begin position="1326"/>
        <end position="1346"/>
    </location>
</feature>
<evidence type="ECO:0000256" key="13">
    <source>
        <dbReference type="SAM" id="Phobius"/>
    </source>
</evidence>
<dbReference type="CDD" id="cd18579">
    <property type="entry name" value="ABC_6TM_ABCC_D1"/>
    <property type="match status" value="1"/>
</dbReference>
<keyword evidence="5 13" id="KW-0812">Transmembrane</keyword>
<protein>
    <submittedName>
        <fullName evidence="16">Putative multidrug resistance protein</fullName>
    </submittedName>
</protein>
<dbReference type="SUPFAM" id="SSF52540">
    <property type="entry name" value="P-loop containing nucleoside triphosphate hydrolases"/>
    <property type="match status" value="2"/>
</dbReference>
<feature type="transmembrane region" description="Helical" evidence="13">
    <location>
        <begin position="256"/>
        <end position="279"/>
    </location>
</feature>
<dbReference type="InterPro" id="IPR011527">
    <property type="entry name" value="ABC1_TM_dom"/>
</dbReference>
<keyword evidence="3" id="KW-0813">Transport</keyword>
<evidence type="ECO:0000256" key="2">
    <source>
        <dbReference type="ARBA" id="ARBA00009726"/>
    </source>
</evidence>
<comment type="caution">
    <text evidence="16">The sequence shown here is derived from an EMBL/GenBank/DDBJ whole genome shotgun (WGS) entry which is preliminary data.</text>
</comment>
<feature type="transmembrane region" description="Helical" evidence="13">
    <location>
        <begin position="46"/>
        <end position="70"/>
    </location>
</feature>
<dbReference type="Proteomes" id="UP000190744">
    <property type="component" value="Unassembled WGS sequence"/>
</dbReference>
<dbReference type="PANTHER" id="PTHR24223">
    <property type="entry name" value="ATP-BINDING CASSETTE SUB-FAMILY C"/>
    <property type="match status" value="1"/>
</dbReference>
<dbReference type="Pfam" id="PF00664">
    <property type="entry name" value="ABC_membrane"/>
    <property type="match status" value="2"/>
</dbReference>
<feature type="transmembrane region" description="Helical" evidence="13">
    <location>
        <begin position="673"/>
        <end position="696"/>
    </location>
</feature>
<dbReference type="GO" id="GO:0043386">
    <property type="term" value="P:mycotoxin biosynthetic process"/>
    <property type="evidence" value="ECO:0007669"/>
    <property type="project" value="InterPro"/>
</dbReference>
<evidence type="ECO:0000259" key="15">
    <source>
        <dbReference type="PROSITE" id="PS50929"/>
    </source>
</evidence>
<dbReference type="GO" id="GO:0005886">
    <property type="term" value="C:plasma membrane"/>
    <property type="evidence" value="ECO:0007669"/>
    <property type="project" value="UniProtKB-SubCell"/>
</dbReference>
<keyword evidence="4" id="KW-1003">Cell membrane</keyword>
<evidence type="ECO:0000256" key="3">
    <source>
        <dbReference type="ARBA" id="ARBA00022448"/>
    </source>
</evidence>
<evidence type="ECO:0000256" key="11">
    <source>
        <dbReference type="ARBA" id="ARBA00035112"/>
    </source>
</evidence>
<evidence type="ECO:0000313" key="16">
    <source>
        <dbReference type="EMBL" id="OOQ81784.1"/>
    </source>
</evidence>
<dbReference type="Gene3D" id="3.40.50.300">
    <property type="entry name" value="P-loop containing nucleotide triphosphate hydrolases"/>
    <property type="match status" value="2"/>
</dbReference>
<feature type="transmembrane region" description="Helical" evidence="13">
    <location>
        <begin position="1072"/>
        <end position="1096"/>
    </location>
</feature>
<gene>
    <name evidence="16" type="ORF">PEBR_43162</name>
</gene>
<dbReference type="InterPro" id="IPR017871">
    <property type="entry name" value="ABC_transporter-like_CS"/>
</dbReference>
<evidence type="ECO:0000256" key="12">
    <source>
        <dbReference type="SAM" id="MobiDB-lite"/>
    </source>
</evidence>
<dbReference type="InterPro" id="IPR003593">
    <property type="entry name" value="AAA+_ATPase"/>
</dbReference>
<comment type="similarity">
    <text evidence="2">Belongs to the ABC transporter superfamily. ABCC family. Conjugate transporter (TC 3.A.1.208) subfamily.</text>
</comment>
<evidence type="ECO:0000256" key="6">
    <source>
        <dbReference type="ARBA" id="ARBA00022741"/>
    </source>
</evidence>
<dbReference type="SMART" id="SM00382">
    <property type="entry name" value="AAA"/>
    <property type="match status" value="2"/>
</dbReference>
<keyword evidence="7" id="KW-0067">ATP-binding</keyword>
<evidence type="ECO:0000256" key="9">
    <source>
        <dbReference type="ARBA" id="ARBA00023136"/>
    </source>
</evidence>
<comment type="similarity">
    <text evidence="11">Belongs to the ustYa family.</text>
</comment>
<dbReference type="Pfam" id="PF00005">
    <property type="entry name" value="ABC_tran"/>
    <property type="match status" value="2"/>
</dbReference>
<feature type="transmembrane region" description="Helical" evidence="13">
    <location>
        <begin position="1116"/>
        <end position="1139"/>
    </location>
</feature>
<feature type="transmembrane region" description="Helical" evidence="13">
    <location>
        <begin position="315"/>
        <end position="335"/>
    </location>
</feature>
<evidence type="ECO:0000313" key="17">
    <source>
        <dbReference type="Proteomes" id="UP000190744"/>
    </source>
</evidence>
<organism evidence="16 17">
    <name type="scientific">Penicillium brasilianum</name>
    <dbReference type="NCBI Taxonomy" id="104259"/>
    <lineage>
        <taxon>Eukaryota</taxon>
        <taxon>Fungi</taxon>
        <taxon>Dikarya</taxon>
        <taxon>Ascomycota</taxon>
        <taxon>Pezizomycotina</taxon>
        <taxon>Eurotiomycetes</taxon>
        <taxon>Eurotiomycetidae</taxon>
        <taxon>Eurotiales</taxon>
        <taxon>Aspergillaceae</taxon>
        <taxon>Penicillium</taxon>
    </lineage>
</organism>
<dbReference type="FunFam" id="1.20.1560.10:FF:000066">
    <property type="entry name" value="ABC multidrug transporter (Eurofung)"/>
    <property type="match status" value="1"/>
</dbReference>
<evidence type="ECO:0000256" key="10">
    <source>
        <dbReference type="ARBA" id="ARBA00023180"/>
    </source>
</evidence>
<keyword evidence="6" id="KW-0547">Nucleotide-binding</keyword>
<dbReference type="PROSITE" id="PS50929">
    <property type="entry name" value="ABC_TM1F"/>
    <property type="match status" value="2"/>
</dbReference>
<dbReference type="PROSITE" id="PS50893">
    <property type="entry name" value="ABC_TRANSPORTER_2"/>
    <property type="match status" value="2"/>
</dbReference>
<feature type="domain" description="ABC transporter" evidence="14">
    <location>
        <begin position="787"/>
        <end position="1015"/>
    </location>
</feature>
<feature type="transmembrane region" description="Helical" evidence="13">
    <location>
        <begin position="711"/>
        <end position="731"/>
    </location>
</feature>
<dbReference type="InterPro" id="IPR050173">
    <property type="entry name" value="ABC_transporter_C-like"/>
</dbReference>
<feature type="transmembrane region" description="Helical" evidence="13">
    <location>
        <begin position="285"/>
        <end position="303"/>
    </location>
</feature>
<dbReference type="FunFam" id="1.20.1560.10:FF:000055">
    <property type="entry name" value="ABC multidrug transporter (Eurofung)"/>
    <property type="match status" value="1"/>
</dbReference>
<feature type="transmembrane region" description="Helical" evidence="13">
    <location>
        <begin position="564"/>
        <end position="585"/>
    </location>
</feature>
<dbReference type="InterPro" id="IPR021765">
    <property type="entry name" value="UstYa-like"/>
</dbReference>
<feature type="transmembrane region" description="Helical" evidence="13">
    <location>
        <begin position="591"/>
        <end position="611"/>
    </location>
</feature>
<dbReference type="CDD" id="cd18580">
    <property type="entry name" value="ABC_6TM_ABCC_D2"/>
    <property type="match status" value="1"/>
</dbReference>
<keyword evidence="8 13" id="KW-1133">Transmembrane helix</keyword>
<dbReference type="FunFam" id="3.40.50.300:FF:002145">
    <property type="entry name" value="ABC transporter (MsbA subfamily)"/>
    <property type="match status" value="1"/>
</dbReference>
<dbReference type="GO" id="GO:0140359">
    <property type="term" value="F:ABC-type transporter activity"/>
    <property type="evidence" value="ECO:0007669"/>
    <property type="project" value="InterPro"/>
</dbReference>
<evidence type="ECO:0000256" key="1">
    <source>
        <dbReference type="ARBA" id="ARBA00004651"/>
    </source>
</evidence>
<dbReference type="InterPro" id="IPR027417">
    <property type="entry name" value="P-loop_NTPase"/>
</dbReference>
<feature type="transmembrane region" description="Helical" evidence="13">
    <location>
        <begin position="494"/>
        <end position="514"/>
    </location>
</feature>
<feature type="region of interest" description="Disordered" evidence="12">
    <location>
        <begin position="1"/>
        <end position="30"/>
    </location>
</feature>
<dbReference type="InterPro" id="IPR044726">
    <property type="entry name" value="ABCC_6TM_D2"/>
</dbReference>
<keyword evidence="9 13" id="KW-0472">Membrane</keyword>
<dbReference type="PANTHER" id="PTHR24223:SF399">
    <property type="entry name" value="ABC TRANSPORTER ATNG"/>
    <property type="match status" value="1"/>
</dbReference>
<feature type="domain" description="ABC transporter" evidence="14">
    <location>
        <begin position="1390"/>
        <end position="1624"/>
    </location>
</feature>
<dbReference type="InterPro" id="IPR044746">
    <property type="entry name" value="ABCC_6TM_D1"/>
</dbReference>
<evidence type="ECO:0000256" key="4">
    <source>
        <dbReference type="ARBA" id="ARBA00022475"/>
    </source>
</evidence>